<evidence type="ECO:0000313" key="8">
    <source>
        <dbReference type="Proteomes" id="UP000703269"/>
    </source>
</evidence>
<dbReference type="PANTHER" id="PTHR45856">
    <property type="entry name" value="ALPHA/BETA-HYDROLASES SUPERFAMILY PROTEIN"/>
    <property type="match status" value="1"/>
</dbReference>
<dbReference type="InterPro" id="IPR051218">
    <property type="entry name" value="Sec_MonoDiacylglyc_Lipase"/>
</dbReference>
<evidence type="ECO:0000259" key="6">
    <source>
        <dbReference type="Pfam" id="PF01764"/>
    </source>
</evidence>
<dbReference type="PANTHER" id="PTHR45856:SF25">
    <property type="entry name" value="FUNGAL LIPASE-LIKE DOMAIN-CONTAINING PROTEIN"/>
    <property type="match status" value="1"/>
</dbReference>
<dbReference type="GO" id="GO:0006629">
    <property type="term" value="P:lipid metabolic process"/>
    <property type="evidence" value="ECO:0007669"/>
    <property type="project" value="InterPro"/>
</dbReference>
<keyword evidence="8" id="KW-1185">Reference proteome</keyword>
<sequence length="295" mass="30198">MLPRLPAALALLSALASALPVRRAPTAALSSTSISAFRPYTHYASAAYCSAAATRAWTCGAACAANAGFVPVASGGDGDSTQFWYVGYDPALETVVVGHQGTDPRELLPVLTDIDLVPAPLSAALFPGVASSVLVHSGFRDAHAKSATDVLAAVQSALSQHGASQVTLVGHSLGAAIALLDAVYLPPHLPQATFKTVVYGLPRVGNQAFADYVDAHVGSLAHITNNRDPVPTLPGRFLGFHHASGEVHIDASGAWMACSGQDNTSSECSTGAVPNIFVGDVGDHDGPYDGVTMGC</sequence>
<comment type="similarity">
    <text evidence="2">Belongs to the AB hydrolase superfamily. Lipase family. Class 3 subfamily.</text>
</comment>
<organism evidence="7 8">
    <name type="scientific">Phanerochaete sordida</name>
    <dbReference type="NCBI Taxonomy" id="48140"/>
    <lineage>
        <taxon>Eukaryota</taxon>
        <taxon>Fungi</taxon>
        <taxon>Dikarya</taxon>
        <taxon>Basidiomycota</taxon>
        <taxon>Agaricomycotina</taxon>
        <taxon>Agaricomycetes</taxon>
        <taxon>Polyporales</taxon>
        <taxon>Phanerochaetaceae</taxon>
        <taxon>Phanerochaete</taxon>
    </lineage>
</organism>
<feature type="signal peptide" evidence="5">
    <location>
        <begin position="1"/>
        <end position="18"/>
    </location>
</feature>
<comment type="catalytic activity">
    <reaction evidence="3">
        <text>a diacylglycerol + H2O = a monoacylglycerol + a fatty acid + H(+)</text>
        <dbReference type="Rhea" id="RHEA:32731"/>
        <dbReference type="ChEBI" id="CHEBI:15377"/>
        <dbReference type="ChEBI" id="CHEBI:15378"/>
        <dbReference type="ChEBI" id="CHEBI:17408"/>
        <dbReference type="ChEBI" id="CHEBI:18035"/>
        <dbReference type="ChEBI" id="CHEBI:28868"/>
    </reaction>
</comment>
<dbReference type="OrthoDB" id="426718at2759"/>
<feature type="chain" id="PRO_5040420566" evidence="5">
    <location>
        <begin position="19"/>
        <end position="295"/>
    </location>
</feature>
<dbReference type="Gene3D" id="3.40.50.1820">
    <property type="entry name" value="alpha/beta hydrolase"/>
    <property type="match status" value="1"/>
</dbReference>
<evidence type="ECO:0000313" key="7">
    <source>
        <dbReference type="EMBL" id="GJE90908.1"/>
    </source>
</evidence>
<dbReference type="SUPFAM" id="SSF53474">
    <property type="entry name" value="alpha/beta-Hydrolases"/>
    <property type="match status" value="1"/>
</dbReference>
<keyword evidence="1" id="KW-1015">Disulfide bond</keyword>
<evidence type="ECO:0000256" key="3">
    <source>
        <dbReference type="ARBA" id="ARBA00047591"/>
    </source>
</evidence>
<dbReference type="InterPro" id="IPR029058">
    <property type="entry name" value="AB_hydrolase_fold"/>
</dbReference>
<comment type="catalytic activity">
    <reaction evidence="4">
        <text>a monoacylglycerol + H2O = glycerol + a fatty acid + H(+)</text>
        <dbReference type="Rhea" id="RHEA:15245"/>
        <dbReference type="ChEBI" id="CHEBI:15377"/>
        <dbReference type="ChEBI" id="CHEBI:15378"/>
        <dbReference type="ChEBI" id="CHEBI:17408"/>
        <dbReference type="ChEBI" id="CHEBI:17754"/>
        <dbReference type="ChEBI" id="CHEBI:28868"/>
    </reaction>
</comment>
<dbReference type="Proteomes" id="UP000703269">
    <property type="component" value="Unassembled WGS sequence"/>
</dbReference>
<evidence type="ECO:0000256" key="4">
    <source>
        <dbReference type="ARBA" id="ARBA00048461"/>
    </source>
</evidence>
<keyword evidence="5" id="KW-0732">Signal</keyword>
<dbReference type="InterPro" id="IPR002921">
    <property type="entry name" value="Fungal_lipase-type"/>
</dbReference>
<feature type="domain" description="Fungal lipase-type" evidence="6">
    <location>
        <begin position="97"/>
        <end position="236"/>
    </location>
</feature>
<name>A0A9P3G9Q6_9APHY</name>
<protein>
    <submittedName>
        <fullName evidence="7">Lipase family protein</fullName>
    </submittedName>
</protein>
<dbReference type="CDD" id="cd00519">
    <property type="entry name" value="Lipase_3"/>
    <property type="match status" value="1"/>
</dbReference>
<proteinExistence type="inferred from homology"/>
<reference evidence="7 8" key="1">
    <citation type="submission" date="2021-08" db="EMBL/GenBank/DDBJ databases">
        <title>Draft Genome Sequence of Phanerochaete sordida strain YK-624.</title>
        <authorList>
            <person name="Mori T."/>
            <person name="Dohra H."/>
            <person name="Suzuki T."/>
            <person name="Kawagishi H."/>
            <person name="Hirai H."/>
        </authorList>
    </citation>
    <scope>NUCLEOTIDE SEQUENCE [LARGE SCALE GENOMIC DNA]</scope>
    <source>
        <strain evidence="7 8">YK-624</strain>
    </source>
</reference>
<accession>A0A9P3G9Q6</accession>
<comment type="caution">
    <text evidence="7">The sequence shown here is derived from an EMBL/GenBank/DDBJ whole genome shotgun (WGS) entry which is preliminary data.</text>
</comment>
<evidence type="ECO:0000256" key="2">
    <source>
        <dbReference type="ARBA" id="ARBA00043996"/>
    </source>
</evidence>
<dbReference type="Pfam" id="PF01764">
    <property type="entry name" value="Lipase_3"/>
    <property type="match status" value="1"/>
</dbReference>
<evidence type="ECO:0000256" key="5">
    <source>
        <dbReference type="SAM" id="SignalP"/>
    </source>
</evidence>
<dbReference type="AlphaFoldDB" id="A0A9P3G9Q6"/>
<evidence type="ECO:0000256" key="1">
    <source>
        <dbReference type="ARBA" id="ARBA00023157"/>
    </source>
</evidence>
<dbReference type="EMBL" id="BPQB01000019">
    <property type="protein sequence ID" value="GJE90908.1"/>
    <property type="molecule type" value="Genomic_DNA"/>
</dbReference>
<gene>
    <name evidence="7" type="ORF">PsYK624_070540</name>
</gene>